<dbReference type="STRING" id="1423739.FC85_GL002224"/>
<evidence type="ECO:0000313" key="2">
    <source>
        <dbReference type="EMBL" id="KRL69005.1"/>
    </source>
</evidence>
<dbReference type="EMBL" id="AZEY01000020">
    <property type="protein sequence ID" value="KRL69005.1"/>
    <property type="molecule type" value="Genomic_DNA"/>
</dbReference>
<evidence type="ECO:0000256" key="1">
    <source>
        <dbReference type="SAM" id="Phobius"/>
    </source>
</evidence>
<dbReference type="Proteomes" id="UP000052013">
    <property type="component" value="Unassembled WGS sequence"/>
</dbReference>
<name>A0A0R1SHX0_9LACO</name>
<dbReference type="RefSeq" id="WP_057863862.1">
    <property type="nucleotide sequence ID" value="NZ_AZEY01000020.1"/>
</dbReference>
<keyword evidence="1" id="KW-0472">Membrane</keyword>
<evidence type="ECO:0000313" key="3">
    <source>
        <dbReference type="Proteomes" id="UP000052013"/>
    </source>
</evidence>
<organism evidence="2 3">
    <name type="scientific">Lentilactobacillus diolivorans DSM 14421</name>
    <dbReference type="NCBI Taxonomy" id="1423739"/>
    <lineage>
        <taxon>Bacteria</taxon>
        <taxon>Bacillati</taxon>
        <taxon>Bacillota</taxon>
        <taxon>Bacilli</taxon>
        <taxon>Lactobacillales</taxon>
        <taxon>Lactobacillaceae</taxon>
        <taxon>Lentilactobacillus</taxon>
    </lineage>
</organism>
<dbReference type="PATRIC" id="fig|1423739.3.peg.2312"/>
<protein>
    <recommendedName>
        <fullName evidence="4">DUF3784 domain-containing protein</fullName>
    </recommendedName>
</protein>
<reference evidence="2 3" key="1">
    <citation type="journal article" date="2015" name="Genome Announc.">
        <title>Expanding the biotechnology potential of lactobacilli through comparative genomics of 213 strains and associated genera.</title>
        <authorList>
            <person name="Sun Z."/>
            <person name="Harris H.M."/>
            <person name="McCann A."/>
            <person name="Guo C."/>
            <person name="Argimon S."/>
            <person name="Zhang W."/>
            <person name="Yang X."/>
            <person name="Jeffery I.B."/>
            <person name="Cooney J.C."/>
            <person name="Kagawa T.F."/>
            <person name="Liu W."/>
            <person name="Song Y."/>
            <person name="Salvetti E."/>
            <person name="Wrobel A."/>
            <person name="Rasinkangas P."/>
            <person name="Parkhill J."/>
            <person name="Rea M.C."/>
            <person name="O'Sullivan O."/>
            <person name="Ritari J."/>
            <person name="Douillard F.P."/>
            <person name="Paul Ross R."/>
            <person name="Yang R."/>
            <person name="Briner A.E."/>
            <person name="Felis G.E."/>
            <person name="de Vos W.M."/>
            <person name="Barrangou R."/>
            <person name="Klaenhammer T.R."/>
            <person name="Caufield P.W."/>
            <person name="Cui Y."/>
            <person name="Zhang H."/>
            <person name="O'Toole P.W."/>
        </authorList>
    </citation>
    <scope>NUCLEOTIDE SEQUENCE [LARGE SCALE GENOMIC DNA]</scope>
    <source>
        <strain evidence="2 3">DSM 14421</strain>
    </source>
</reference>
<accession>A0A0R1SHX0</accession>
<evidence type="ECO:0008006" key="4">
    <source>
        <dbReference type="Google" id="ProtNLM"/>
    </source>
</evidence>
<feature type="transmembrane region" description="Helical" evidence="1">
    <location>
        <begin position="70"/>
        <end position="92"/>
    </location>
</feature>
<keyword evidence="1" id="KW-1133">Transmembrane helix</keyword>
<sequence length="97" mass="10825">MIITILVGIAILIALFIGYYLLSHLNKQLFNIPVRDNPQLEKTTKFGGFTFIILAILGLIALFLQNDILILIVLLCTTVTGTLIEIIIMGIISRQNR</sequence>
<feature type="transmembrane region" description="Helical" evidence="1">
    <location>
        <begin position="6"/>
        <end position="25"/>
    </location>
</feature>
<gene>
    <name evidence="2" type="ORF">FC85_GL002224</name>
</gene>
<keyword evidence="1" id="KW-0812">Transmembrane</keyword>
<dbReference type="AlphaFoldDB" id="A0A0R1SHX0"/>
<proteinExistence type="predicted"/>
<comment type="caution">
    <text evidence="2">The sequence shown here is derived from an EMBL/GenBank/DDBJ whole genome shotgun (WGS) entry which is preliminary data.</text>
</comment>
<feature type="transmembrane region" description="Helical" evidence="1">
    <location>
        <begin position="46"/>
        <end position="64"/>
    </location>
</feature>